<keyword evidence="2" id="KW-1185">Reference proteome</keyword>
<protein>
    <submittedName>
        <fullName evidence="1">Uncharacterized protein</fullName>
    </submittedName>
</protein>
<dbReference type="AlphaFoldDB" id="A0A0K1QE50"/>
<accession>A0A0K1QE50</accession>
<proteinExistence type="predicted"/>
<evidence type="ECO:0000313" key="2">
    <source>
        <dbReference type="Proteomes" id="UP000064967"/>
    </source>
</evidence>
<gene>
    <name evidence="1" type="ORF">AKJ09_10709</name>
</gene>
<name>A0A0K1QE50_9BACT</name>
<reference evidence="1 2" key="1">
    <citation type="submission" date="2015-08" db="EMBL/GenBank/DDBJ databases">
        <authorList>
            <person name="Babu N.S."/>
            <person name="Beckwith C.J."/>
            <person name="Beseler K.G."/>
            <person name="Brison A."/>
            <person name="Carone J.V."/>
            <person name="Caskin T.P."/>
            <person name="Diamond M."/>
            <person name="Durham M.E."/>
            <person name="Foxe J.M."/>
            <person name="Go M."/>
            <person name="Henderson B.A."/>
            <person name="Jones I.B."/>
            <person name="McGettigan J.A."/>
            <person name="Micheletti S.J."/>
            <person name="Nasrallah M.E."/>
            <person name="Ortiz D."/>
            <person name="Piller C.R."/>
            <person name="Privatt S.R."/>
            <person name="Schneider S.L."/>
            <person name="Sharp S."/>
            <person name="Smith T.C."/>
            <person name="Stanton J.D."/>
            <person name="Ullery H.E."/>
            <person name="Wilson R.J."/>
            <person name="Serrano M.G."/>
            <person name="Buck G."/>
            <person name="Lee V."/>
            <person name="Wang Y."/>
            <person name="Carvalho R."/>
            <person name="Voegtly L."/>
            <person name="Shi R."/>
            <person name="Duckworth R."/>
            <person name="Johnson A."/>
            <person name="Loviza R."/>
            <person name="Walstead R."/>
            <person name="Shah Z."/>
            <person name="Kiflezghi M."/>
            <person name="Wade K."/>
            <person name="Ball S.L."/>
            <person name="Bradley K.W."/>
            <person name="Asai D.J."/>
            <person name="Bowman C.A."/>
            <person name="Russell D.A."/>
            <person name="Pope W.H."/>
            <person name="Jacobs-Sera D."/>
            <person name="Hendrix R.W."/>
            <person name="Hatfull G.F."/>
        </authorList>
    </citation>
    <scope>NUCLEOTIDE SEQUENCE [LARGE SCALE GENOMIC DNA]</scope>
    <source>
        <strain evidence="1 2">DSM 27648</strain>
    </source>
</reference>
<organism evidence="1 2">
    <name type="scientific">Labilithrix luteola</name>
    <dbReference type="NCBI Taxonomy" id="1391654"/>
    <lineage>
        <taxon>Bacteria</taxon>
        <taxon>Pseudomonadati</taxon>
        <taxon>Myxococcota</taxon>
        <taxon>Polyangia</taxon>
        <taxon>Polyangiales</taxon>
        <taxon>Labilitrichaceae</taxon>
        <taxon>Labilithrix</taxon>
    </lineage>
</organism>
<dbReference type="STRING" id="1391654.AKJ09_10709"/>
<sequence length="99" mass="11269">MCTHGRRVSRRARTKHAQIPCGLRHRRLLRQDNASRPARVTRPCPCGWASLLLRRPLAWTEDLGTHGRRGSRDPRSFAQVCRELRLTIQSAQLSCAVSS</sequence>
<dbReference type="Proteomes" id="UP000064967">
    <property type="component" value="Chromosome"/>
</dbReference>
<evidence type="ECO:0000313" key="1">
    <source>
        <dbReference type="EMBL" id="AKV04046.1"/>
    </source>
</evidence>
<dbReference type="KEGG" id="llu:AKJ09_10709"/>
<dbReference type="EMBL" id="CP012333">
    <property type="protein sequence ID" value="AKV04046.1"/>
    <property type="molecule type" value="Genomic_DNA"/>
</dbReference>